<reference evidence="2 3" key="1">
    <citation type="submission" date="2020-07" db="EMBL/GenBank/DDBJ databases">
        <title>A bifunctional nitrone conjugated secondary metabolite targeting the ribosome.</title>
        <authorList>
            <person name="Limbrick E.M."/>
            <person name="Graf M."/>
            <person name="Derewacz D.K."/>
            <person name="Nguyen F."/>
            <person name="Spraggins J.M."/>
            <person name="Wieland M."/>
            <person name="Ynigez-Gutierrez A.E."/>
            <person name="Reisman B.J."/>
            <person name="Zinshteyn B."/>
            <person name="McCulloch K."/>
            <person name="Iverson T.M."/>
            <person name="Green R."/>
            <person name="Wilson D.N."/>
            <person name="Bachmann B.O."/>
        </authorList>
    </citation>
    <scope>NUCLEOTIDE SEQUENCE [LARGE SCALE GENOMIC DNA]</scope>
    <source>
        <strain evidence="3">aurantiaca</strain>
    </source>
</reference>
<evidence type="ECO:0000259" key="1">
    <source>
        <dbReference type="Pfam" id="PF18860"/>
    </source>
</evidence>
<evidence type="ECO:0000313" key="3">
    <source>
        <dbReference type="Proteomes" id="UP000509335"/>
    </source>
</evidence>
<dbReference type="Proteomes" id="UP000509335">
    <property type="component" value="Chromosome"/>
</dbReference>
<dbReference type="AlphaFoldDB" id="A0A7H8XIT2"/>
<dbReference type="InterPro" id="IPR041427">
    <property type="entry name" value="AbiJ-NTD3"/>
</dbReference>
<proteinExistence type="predicted"/>
<dbReference type="EMBL" id="CP058322">
    <property type="protein sequence ID" value="QLD23431.1"/>
    <property type="molecule type" value="Genomic_DNA"/>
</dbReference>
<accession>A0A7H8XIT2</accession>
<gene>
    <name evidence="2" type="ORF">HXZ27_03700</name>
</gene>
<protein>
    <recommendedName>
        <fullName evidence="1">AbiJ-NTD3 domain-containing protein</fullName>
    </recommendedName>
</protein>
<sequence>MPGVDNLPDLRDVVGRIAHQIGQAATHKTLDDALLRVGLPASTAGATKTERTDSSLAVLRDDRLIEVARTMLAACDWLDADRRTLQDLVWATEEHPRIPKRARREIARALTGSELNDYYRRFRALLGSLFDLGGGVLWGGRDLSVGARIDQHFHLNPDWTVEEVFDAVGAIDESSDRRFGLLIQGITSSETIPDENAQRRLVAQMNPPLTAAGLELRETGAPDGYPVFEVVATRSRKGRPKNLIFASSRKPDLRLSDAIDNDVEILSDPAEVLVYDRPITADGVLWRDLQAWFKDTHRLGSDQDAKTQLYRRLRQSLPENSPPQRLLFDLYHEIHGAAVHHLPALLPEVWLYWDPQTIKMRGTAALLQLRMDFLLLVPGGGRIVLEVDGRNHYAVERRTGPTGQQWIADPPTYARTMAGSRKLTLAGYEVHRFGAHELLDRRQGRVTLTTFFADLFHRHHVITPLARATPS</sequence>
<dbReference type="Pfam" id="PF18860">
    <property type="entry name" value="AbiJ_NTD3"/>
    <property type="match status" value="1"/>
</dbReference>
<organism evidence="2 3">
    <name type="scientific">Micromonospora carbonacea</name>
    <dbReference type="NCBI Taxonomy" id="47853"/>
    <lineage>
        <taxon>Bacteria</taxon>
        <taxon>Bacillati</taxon>
        <taxon>Actinomycetota</taxon>
        <taxon>Actinomycetes</taxon>
        <taxon>Micromonosporales</taxon>
        <taxon>Micromonosporaceae</taxon>
        <taxon>Micromonospora</taxon>
    </lineage>
</organism>
<dbReference type="KEGG" id="mcab:HXZ27_03700"/>
<evidence type="ECO:0000313" key="2">
    <source>
        <dbReference type="EMBL" id="QLD23431.1"/>
    </source>
</evidence>
<feature type="domain" description="AbiJ-NTD3" evidence="1">
    <location>
        <begin position="97"/>
        <end position="260"/>
    </location>
</feature>
<name>A0A7H8XIT2_9ACTN</name>